<gene>
    <name evidence="3" type="primary">acpP</name>
    <name evidence="5" type="ORF">GCM10023185_46400</name>
</gene>
<comment type="PTM">
    <text evidence="3">4'-phosphopantetheine is transferred from CoA to a specific serine of apo-ACP by AcpS. This modification is essential for activity because fatty acids are bound in thioester linkage to the sulfhydryl of the prosthetic group.</text>
</comment>
<feature type="modified residue" description="O-(pantetheine 4'-phosphoryl)serine" evidence="3">
    <location>
        <position position="44"/>
    </location>
</feature>
<keyword evidence="3" id="KW-0963">Cytoplasm</keyword>
<keyword evidence="6" id="KW-1185">Reference proteome</keyword>
<accession>A0ABP8IT52</accession>
<evidence type="ECO:0000259" key="4">
    <source>
        <dbReference type="PROSITE" id="PS50075"/>
    </source>
</evidence>
<dbReference type="HAMAP" id="MF_01217">
    <property type="entry name" value="Acyl_carrier"/>
    <property type="match status" value="1"/>
</dbReference>
<evidence type="ECO:0000313" key="5">
    <source>
        <dbReference type="EMBL" id="GAA4371186.1"/>
    </source>
</evidence>
<dbReference type="RefSeq" id="WP_345238559.1">
    <property type="nucleotide sequence ID" value="NZ_BAABGZ010000082.1"/>
</dbReference>
<comment type="pathway">
    <text evidence="3">Lipid metabolism; fatty acid biosynthesis.</text>
</comment>
<evidence type="ECO:0000256" key="1">
    <source>
        <dbReference type="ARBA" id="ARBA00022450"/>
    </source>
</evidence>
<comment type="subcellular location">
    <subcellularLocation>
        <location evidence="3">Cytoplasm</location>
    </subcellularLocation>
</comment>
<name>A0ABP8IT52_9BACT</name>
<dbReference type="Pfam" id="PF00550">
    <property type="entry name" value="PP-binding"/>
    <property type="match status" value="1"/>
</dbReference>
<dbReference type="SUPFAM" id="SSF47336">
    <property type="entry name" value="ACP-like"/>
    <property type="match status" value="1"/>
</dbReference>
<comment type="function">
    <text evidence="3">Carrier of the growing fatty acid chain in fatty acid biosynthesis.</text>
</comment>
<keyword evidence="3" id="KW-0275">Fatty acid biosynthesis</keyword>
<dbReference type="PROSITE" id="PS50075">
    <property type="entry name" value="CARRIER"/>
    <property type="match status" value="1"/>
</dbReference>
<feature type="domain" description="Carrier" evidence="4">
    <location>
        <begin position="6"/>
        <end position="84"/>
    </location>
</feature>
<sequence length="89" mass="10074">MEAKLKSKAEIISNINEFLADEFEVDIDTITPEASLAETLSLDSLDYIDLVVMTESNFGFKVKPEDFPGIKTFQDFYDYIIAKVGLQDE</sequence>
<proteinExistence type="inferred from homology"/>
<keyword evidence="1 3" id="KW-0596">Phosphopantetheine</keyword>
<comment type="similarity">
    <text evidence="3">Belongs to the acyl carrier protein (ACP) family.</text>
</comment>
<protein>
    <recommendedName>
        <fullName evidence="3">Acyl carrier protein</fullName>
        <shortName evidence="3">ACP</shortName>
    </recommendedName>
</protein>
<dbReference type="EMBL" id="BAABGZ010000082">
    <property type="protein sequence ID" value="GAA4371186.1"/>
    <property type="molecule type" value="Genomic_DNA"/>
</dbReference>
<dbReference type="InterPro" id="IPR003231">
    <property type="entry name" value="ACP"/>
</dbReference>
<dbReference type="Gene3D" id="1.10.1200.10">
    <property type="entry name" value="ACP-like"/>
    <property type="match status" value="1"/>
</dbReference>
<evidence type="ECO:0000256" key="3">
    <source>
        <dbReference type="HAMAP-Rule" id="MF_01217"/>
    </source>
</evidence>
<keyword evidence="2 3" id="KW-0597">Phosphoprotein</keyword>
<dbReference type="PANTHER" id="PTHR20863:SF69">
    <property type="entry name" value="ACYL CARRIER PROTEIN"/>
    <property type="match status" value="1"/>
</dbReference>
<comment type="caution">
    <text evidence="5">The sequence shown here is derived from an EMBL/GenBank/DDBJ whole genome shotgun (WGS) entry which is preliminary data.</text>
</comment>
<dbReference type="InterPro" id="IPR036736">
    <property type="entry name" value="ACP-like_sf"/>
</dbReference>
<dbReference type="InterPro" id="IPR009081">
    <property type="entry name" value="PP-bd_ACP"/>
</dbReference>
<organism evidence="5 6">
    <name type="scientific">Hymenobacter saemangeumensis</name>
    <dbReference type="NCBI Taxonomy" id="1084522"/>
    <lineage>
        <taxon>Bacteria</taxon>
        <taxon>Pseudomonadati</taxon>
        <taxon>Bacteroidota</taxon>
        <taxon>Cytophagia</taxon>
        <taxon>Cytophagales</taxon>
        <taxon>Hymenobacteraceae</taxon>
        <taxon>Hymenobacter</taxon>
    </lineage>
</organism>
<keyword evidence="3" id="KW-0276">Fatty acid metabolism</keyword>
<dbReference type="PANTHER" id="PTHR20863">
    <property type="entry name" value="ACYL CARRIER PROTEIN"/>
    <property type="match status" value="1"/>
</dbReference>
<keyword evidence="3" id="KW-0443">Lipid metabolism</keyword>
<reference evidence="6" key="1">
    <citation type="journal article" date="2019" name="Int. J. Syst. Evol. Microbiol.">
        <title>The Global Catalogue of Microorganisms (GCM) 10K type strain sequencing project: providing services to taxonomists for standard genome sequencing and annotation.</title>
        <authorList>
            <consortium name="The Broad Institute Genomics Platform"/>
            <consortium name="The Broad Institute Genome Sequencing Center for Infectious Disease"/>
            <person name="Wu L."/>
            <person name="Ma J."/>
        </authorList>
    </citation>
    <scope>NUCLEOTIDE SEQUENCE [LARGE SCALE GENOMIC DNA]</scope>
    <source>
        <strain evidence="6">JCM 17923</strain>
    </source>
</reference>
<keyword evidence="3" id="KW-0444">Lipid biosynthesis</keyword>
<evidence type="ECO:0000313" key="6">
    <source>
        <dbReference type="Proteomes" id="UP001501153"/>
    </source>
</evidence>
<dbReference type="Proteomes" id="UP001501153">
    <property type="component" value="Unassembled WGS sequence"/>
</dbReference>
<evidence type="ECO:0000256" key="2">
    <source>
        <dbReference type="ARBA" id="ARBA00022553"/>
    </source>
</evidence>